<reference evidence="2" key="1">
    <citation type="journal article" date="2019" name="bioRxiv">
        <title>The Genome of the Zebra Mussel, Dreissena polymorpha: A Resource for Invasive Species Research.</title>
        <authorList>
            <person name="McCartney M.A."/>
            <person name="Auch B."/>
            <person name="Kono T."/>
            <person name="Mallez S."/>
            <person name="Zhang Y."/>
            <person name="Obille A."/>
            <person name="Becker A."/>
            <person name="Abrahante J.E."/>
            <person name="Garbe J."/>
            <person name="Badalamenti J.P."/>
            <person name="Herman A."/>
            <person name="Mangelson H."/>
            <person name="Liachko I."/>
            <person name="Sullivan S."/>
            <person name="Sone E.D."/>
            <person name="Koren S."/>
            <person name="Silverstein K.A.T."/>
            <person name="Beckman K.B."/>
            <person name="Gohl D.M."/>
        </authorList>
    </citation>
    <scope>NUCLEOTIDE SEQUENCE</scope>
    <source>
        <strain evidence="2">Duluth1</strain>
        <tissue evidence="2">Whole animal</tissue>
    </source>
</reference>
<feature type="transmembrane region" description="Helical" evidence="1">
    <location>
        <begin position="50"/>
        <end position="74"/>
    </location>
</feature>
<protein>
    <submittedName>
        <fullName evidence="2">Uncharacterized protein</fullName>
    </submittedName>
</protein>
<sequence>MGSCLRRIGFERTPYDPGIMGSCLRSMGLDGTPVESMSVFCGVPHLKTLIFLHMDCMSLTLLLTGCLTLCLLSFRV</sequence>
<keyword evidence="1" id="KW-0812">Transmembrane</keyword>
<reference evidence="2" key="2">
    <citation type="submission" date="2020-11" db="EMBL/GenBank/DDBJ databases">
        <authorList>
            <person name="McCartney M.A."/>
            <person name="Auch B."/>
            <person name="Kono T."/>
            <person name="Mallez S."/>
            <person name="Becker A."/>
            <person name="Gohl D.M."/>
            <person name="Silverstein K.A.T."/>
            <person name="Koren S."/>
            <person name="Bechman K.B."/>
            <person name="Herman A."/>
            <person name="Abrahante J.E."/>
            <person name="Garbe J."/>
        </authorList>
    </citation>
    <scope>NUCLEOTIDE SEQUENCE</scope>
    <source>
        <strain evidence="2">Duluth1</strain>
        <tissue evidence="2">Whole animal</tissue>
    </source>
</reference>
<keyword evidence="3" id="KW-1185">Reference proteome</keyword>
<evidence type="ECO:0000313" key="2">
    <source>
        <dbReference type="EMBL" id="KAH3768345.1"/>
    </source>
</evidence>
<organism evidence="2 3">
    <name type="scientific">Dreissena polymorpha</name>
    <name type="common">Zebra mussel</name>
    <name type="synonym">Mytilus polymorpha</name>
    <dbReference type="NCBI Taxonomy" id="45954"/>
    <lineage>
        <taxon>Eukaryota</taxon>
        <taxon>Metazoa</taxon>
        <taxon>Spiralia</taxon>
        <taxon>Lophotrochozoa</taxon>
        <taxon>Mollusca</taxon>
        <taxon>Bivalvia</taxon>
        <taxon>Autobranchia</taxon>
        <taxon>Heteroconchia</taxon>
        <taxon>Euheterodonta</taxon>
        <taxon>Imparidentia</taxon>
        <taxon>Neoheterodontei</taxon>
        <taxon>Myida</taxon>
        <taxon>Dreissenoidea</taxon>
        <taxon>Dreissenidae</taxon>
        <taxon>Dreissena</taxon>
    </lineage>
</organism>
<accession>A0A9D4DXL6</accession>
<proteinExistence type="predicted"/>
<name>A0A9D4DXL6_DREPO</name>
<dbReference type="EMBL" id="JAIWYP010000009">
    <property type="protein sequence ID" value="KAH3768345.1"/>
    <property type="molecule type" value="Genomic_DNA"/>
</dbReference>
<evidence type="ECO:0000313" key="3">
    <source>
        <dbReference type="Proteomes" id="UP000828390"/>
    </source>
</evidence>
<keyword evidence="1" id="KW-1133">Transmembrane helix</keyword>
<gene>
    <name evidence="2" type="ORF">DPMN_169557</name>
</gene>
<dbReference type="Proteomes" id="UP000828390">
    <property type="component" value="Unassembled WGS sequence"/>
</dbReference>
<evidence type="ECO:0000256" key="1">
    <source>
        <dbReference type="SAM" id="Phobius"/>
    </source>
</evidence>
<dbReference type="AlphaFoldDB" id="A0A9D4DXL6"/>
<keyword evidence="1" id="KW-0472">Membrane</keyword>
<comment type="caution">
    <text evidence="2">The sequence shown here is derived from an EMBL/GenBank/DDBJ whole genome shotgun (WGS) entry which is preliminary data.</text>
</comment>